<dbReference type="Gene3D" id="1.20.5.170">
    <property type="match status" value="1"/>
</dbReference>
<dbReference type="PROSITE" id="PS00036">
    <property type="entry name" value="BZIP_BASIC"/>
    <property type="match status" value="1"/>
</dbReference>
<dbReference type="InterPro" id="IPR052635">
    <property type="entry name" value="Sec_Metab_Biosynth_Reg"/>
</dbReference>
<sequence>MNNLKSSSKYRNVRQVRVGKTNGGISAFSSSAKPDEDWTKIKDLTERRRIQNRIAQRNYRQKQKALMWKLERQAKALAAPSFEQSLPISYYQPEFPLRECSQRIEGAIQQLPLLEGHQFTLPSESSQIYPNFCLQDTSEYQPQSPLLQGYMNTSYPKARQECIIRSEGNQVIDYLNPGSSSLSSMANLDQNVTSSHEMTCQDSFLNNNQILPW</sequence>
<dbReference type="OrthoDB" id="194358at2759"/>
<protein>
    <recommendedName>
        <fullName evidence="1">BZIP domain-containing protein</fullName>
    </recommendedName>
</protein>
<dbReference type="GO" id="GO:0003700">
    <property type="term" value="F:DNA-binding transcription factor activity"/>
    <property type="evidence" value="ECO:0007669"/>
    <property type="project" value="InterPro"/>
</dbReference>
<proteinExistence type="predicted"/>
<accession>A0A2S4PL66</accession>
<dbReference type="EMBL" id="PEDP01002264">
    <property type="protein sequence ID" value="POS82780.1"/>
    <property type="molecule type" value="Genomic_DNA"/>
</dbReference>
<evidence type="ECO:0000313" key="3">
    <source>
        <dbReference type="Proteomes" id="UP000237438"/>
    </source>
</evidence>
<organism evidence="2 3">
    <name type="scientific">Erysiphe pulchra</name>
    <dbReference type="NCBI Taxonomy" id="225359"/>
    <lineage>
        <taxon>Eukaryota</taxon>
        <taxon>Fungi</taxon>
        <taxon>Dikarya</taxon>
        <taxon>Ascomycota</taxon>
        <taxon>Pezizomycotina</taxon>
        <taxon>Leotiomycetes</taxon>
        <taxon>Erysiphales</taxon>
        <taxon>Erysiphaceae</taxon>
        <taxon>Erysiphe</taxon>
    </lineage>
</organism>
<keyword evidence="3" id="KW-1185">Reference proteome</keyword>
<dbReference type="PANTHER" id="PTHR39607:SF1">
    <property type="entry name" value="B-ZIP TRANSCRIPTION FACTOR (EUROFUNG)"/>
    <property type="match status" value="1"/>
</dbReference>
<evidence type="ECO:0000259" key="1">
    <source>
        <dbReference type="PROSITE" id="PS00036"/>
    </source>
</evidence>
<dbReference type="AlphaFoldDB" id="A0A2S4PL66"/>
<evidence type="ECO:0000313" key="2">
    <source>
        <dbReference type="EMBL" id="POS82780.1"/>
    </source>
</evidence>
<gene>
    <name evidence="2" type="ORF">EPUL_005005</name>
</gene>
<dbReference type="SUPFAM" id="SSF57959">
    <property type="entry name" value="Leucine zipper domain"/>
    <property type="match status" value="1"/>
</dbReference>
<dbReference type="Proteomes" id="UP000237438">
    <property type="component" value="Unassembled WGS sequence"/>
</dbReference>
<reference evidence="2 3" key="1">
    <citation type="submission" date="2017-10" db="EMBL/GenBank/DDBJ databases">
        <title>Development of genomic resources for the powdery mildew, Erysiphe pulchra.</title>
        <authorList>
            <person name="Wadl P.A."/>
            <person name="Mack B.M."/>
            <person name="Moore G."/>
            <person name="Beltz S.B."/>
        </authorList>
    </citation>
    <scope>NUCLEOTIDE SEQUENCE [LARGE SCALE GENOMIC DNA]</scope>
    <source>
        <strain evidence="2">Cflorida</strain>
    </source>
</reference>
<comment type="caution">
    <text evidence="2">The sequence shown here is derived from an EMBL/GenBank/DDBJ whole genome shotgun (WGS) entry which is preliminary data.</text>
</comment>
<dbReference type="InterPro" id="IPR004827">
    <property type="entry name" value="bZIP"/>
</dbReference>
<dbReference type="InterPro" id="IPR046347">
    <property type="entry name" value="bZIP_sf"/>
</dbReference>
<name>A0A2S4PL66_9PEZI</name>
<feature type="domain" description="BZIP" evidence="1">
    <location>
        <begin position="47"/>
        <end position="62"/>
    </location>
</feature>
<dbReference type="CDD" id="cd14688">
    <property type="entry name" value="bZIP_YAP"/>
    <property type="match status" value="1"/>
</dbReference>
<feature type="non-terminal residue" evidence="2">
    <location>
        <position position="213"/>
    </location>
</feature>
<dbReference type="STRING" id="225359.A0A2S4PL66"/>
<dbReference type="PANTHER" id="PTHR39607">
    <property type="entry name" value="XANTHOCILLIN BIOSYNTHESIS CLUSTER TRANSCRIPTION FACTOR XANC-RELATED"/>
    <property type="match status" value="1"/>
</dbReference>